<dbReference type="Gene3D" id="3.20.20.80">
    <property type="entry name" value="Glycosidases"/>
    <property type="match status" value="2"/>
</dbReference>
<keyword evidence="9" id="KW-0119">Carbohydrate metabolism</keyword>
<keyword evidence="6" id="KW-0963">Cytoplasm</keyword>
<dbReference type="SUPFAM" id="SSF49452">
    <property type="entry name" value="Starch-binding domain-like"/>
    <property type="match status" value="1"/>
</dbReference>
<evidence type="ECO:0000256" key="3">
    <source>
        <dbReference type="ARBA" id="ARBA00005684"/>
    </source>
</evidence>
<protein>
    <recommendedName>
        <fullName evidence="5">4-alpha-glucanotransferase</fullName>
        <ecNumber evidence="4">2.4.1.25</ecNumber>
    </recommendedName>
    <alternativeName>
        <fullName evidence="10">Amylomaltase</fullName>
    </alternativeName>
    <alternativeName>
        <fullName evidence="11">Disproportionating enzyme</fullName>
    </alternativeName>
</protein>
<sequence length="626" mass="72514">MVRFTVQYYTEWGESLALVLGRKKYPMTWQDGGVWCVDVEDPSTEDLKDYTYVVMKDGLIFRPEWGHHSSRKARVIKDKWIDCPFAGCDFTRGHTAGIFDVPGFRCAGTAVPVFSLRSRGDMGIGEFRDLRPLVDWAVGTGQCVIQLLPINDTTRQGGWDDSYPYSPVSSFALNPMYIHLQDLGIREDKRFREDQKRLNELPEIDYPAVFATKTAYMRQAWQARGTKDTAGAAFRKFCTQNSLWLDEYCRFCAQRDGDTPEYHAWIQYHLDKQLSEVVSYARSHEVYFKGDLPIGVSADSAEATYHPELFNLDCTAGAPPDFFSADGQNWGFPTYNWDRMAENDFAWWKARLRKMSEYFDAFRIDHILGFFRIWEIPVSVSSGMYGHFNPALPYSSDEIKGMGLPLSDKLFLKDLRRKGFWHPRISPVLDGLEEWQKDRFNNLHTDFFYHRHNDFWRRYALRKLPELLGATGMLACGEDLGMIPDCVGEVMAHERILSLEMPMMEKGRPWPRLSVCATSSHDMETLRMQQGEDPSAGACRDILNGCLRSDSMMAIFPIQDWLSMDAELRHPKREEERINEPANPHHHWRFRMHLNVDELLEEKALGLNSQIRSLLAENYRLFCLPK</sequence>
<dbReference type="PANTHER" id="PTHR32518:SF3">
    <property type="entry name" value="4-ALPHA-GLUCANOTRANSFERASE"/>
    <property type="match status" value="1"/>
</dbReference>
<dbReference type="InterPro" id="IPR013784">
    <property type="entry name" value="Carb-bd-like_fold"/>
</dbReference>
<dbReference type="GO" id="GO:0004134">
    <property type="term" value="F:4-alpha-glucanotransferase activity"/>
    <property type="evidence" value="ECO:0007669"/>
    <property type="project" value="UniProtKB-EC"/>
</dbReference>
<comment type="similarity">
    <text evidence="3">Belongs to the disproportionating enzyme family.</text>
</comment>
<accession>A0A0H3U8F5</accession>
<comment type="subcellular location">
    <subcellularLocation>
        <location evidence="2">Cytoplasm</location>
    </subcellularLocation>
</comment>
<dbReference type="PANTHER" id="PTHR32518">
    <property type="match status" value="1"/>
</dbReference>
<evidence type="ECO:0000256" key="5">
    <source>
        <dbReference type="ARBA" id="ARBA00020295"/>
    </source>
</evidence>
<proteinExistence type="inferred from homology"/>
<dbReference type="Pfam" id="PF02446">
    <property type="entry name" value="Glyco_hydro_77"/>
    <property type="match status" value="2"/>
</dbReference>
<comment type="catalytic activity">
    <reaction evidence="1">
        <text>Transfers a segment of a (1-&gt;4)-alpha-D-glucan to a new position in an acceptor, which may be glucose or a (1-&gt;4)-alpha-D-glucan.</text>
        <dbReference type="EC" id="2.4.1.25"/>
    </reaction>
</comment>
<dbReference type="EMBL" id="KF540246">
    <property type="protein sequence ID" value="AIF26800.1"/>
    <property type="molecule type" value="Genomic_DNA"/>
</dbReference>
<keyword evidence="8 12" id="KW-0808">Transferase</keyword>
<evidence type="ECO:0000256" key="8">
    <source>
        <dbReference type="ARBA" id="ARBA00022679"/>
    </source>
</evidence>
<dbReference type="InterPro" id="IPR003385">
    <property type="entry name" value="Glyco_hydro_77"/>
</dbReference>
<evidence type="ECO:0000256" key="11">
    <source>
        <dbReference type="ARBA" id="ARBA00031501"/>
    </source>
</evidence>
<evidence type="ECO:0000256" key="4">
    <source>
        <dbReference type="ARBA" id="ARBA00012560"/>
    </source>
</evidence>
<reference evidence="12" key="1">
    <citation type="submission" date="2013-08" db="EMBL/GenBank/DDBJ databases">
        <title>Comparison of modified E. coli strains.</title>
        <authorList>
            <person name="Juergensen J."/>
            <person name="Bonge A."/>
            <person name="Streit W.R."/>
        </authorList>
    </citation>
    <scope>NUCLEOTIDE SEQUENCE</scope>
</reference>
<evidence type="ECO:0000256" key="2">
    <source>
        <dbReference type="ARBA" id="ARBA00004496"/>
    </source>
</evidence>
<dbReference type="GO" id="GO:0005737">
    <property type="term" value="C:cytoplasm"/>
    <property type="evidence" value="ECO:0007669"/>
    <property type="project" value="UniProtKB-SubCell"/>
</dbReference>
<dbReference type="SUPFAM" id="SSF51445">
    <property type="entry name" value="(Trans)glycosidases"/>
    <property type="match status" value="1"/>
</dbReference>
<evidence type="ECO:0000256" key="10">
    <source>
        <dbReference type="ARBA" id="ARBA00031423"/>
    </source>
</evidence>
<dbReference type="InterPro" id="IPR017853">
    <property type="entry name" value="GH"/>
</dbReference>
<evidence type="ECO:0000256" key="1">
    <source>
        <dbReference type="ARBA" id="ARBA00000439"/>
    </source>
</evidence>
<dbReference type="AlphaFoldDB" id="A0A0H3U8F5"/>
<keyword evidence="7" id="KW-0328">Glycosyltransferase</keyword>
<name>A0A0H3U8F5_9BACT</name>
<evidence type="ECO:0000256" key="7">
    <source>
        <dbReference type="ARBA" id="ARBA00022676"/>
    </source>
</evidence>
<dbReference type="EC" id="2.4.1.25" evidence="4"/>
<organism evidence="12">
    <name type="scientific">uncultured bacterium fosmid pJB92C9</name>
    <dbReference type="NCBI Taxonomy" id="1478074"/>
    <lineage>
        <taxon>Bacteria</taxon>
        <taxon>environmental samples</taxon>
    </lineage>
</organism>
<evidence type="ECO:0000256" key="6">
    <source>
        <dbReference type="ARBA" id="ARBA00022490"/>
    </source>
</evidence>
<dbReference type="GO" id="GO:0005975">
    <property type="term" value="P:carbohydrate metabolic process"/>
    <property type="evidence" value="ECO:0007669"/>
    <property type="project" value="InterPro"/>
</dbReference>
<dbReference type="GO" id="GO:0030246">
    <property type="term" value="F:carbohydrate binding"/>
    <property type="evidence" value="ECO:0007669"/>
    <property type="project" value="InterPro"/>
</dbReference>
<evidence type="ECO:0000256" key="9">
    <source>
        <dbReference type="ARBA" id="ARBA00023277"/>
    </source>
</evidence>
<evidence type="ECO:0000313" key="12">
    <source>
        <dbReference type="EMBL" id="AIF26800.1"/>
    </source>
</evidence>